<keyword evidence="12" id="KW-1185">Reference proteome</keyword>
<comment type="catalytic activity">
    <reaction evidence="8 9">
        <text>GTP + H2O = GDP + phosphate + H(+)</text>
        <dbReference type="Rhea" id="RHEA:19669"/>
        <dbReference type="ChEBI" id="CHEBI:15377"/>
        <dbReference type="ChEBI" id="CHEBI:15378"/>
        <dbReference type="ChEBI" id="CHEBI:37565"/>
        <dbReference type="ChEBI" id="CHEBI:43474"/>
        <dbReference type="ChEBI" id="CHEBI:58189"/>
        <dbReference type="EC" id="3.6.5.4"/>
    </reaction>
</comment>
<keyword evidence="6 9" id="KW-0733">Signal recognition particle</keyword>
<evidence type="ECO:0000256" key="9">
    <source>
        <dbReference type="HAMAP-Rule" id="MF_00306"/>
    </source>
</evidence>
<comment type="similarity">
    <text evidence="1 9">Belongs to the GTP-binding SRP family. SRP54 subfamily.</text>
</comment>
<dbReference type="HAMAP" id="MF_00306">
    <property type="entry name" value="SRP54"/>
    <property type="match status" value="1"/>
</dbReference>
<dbReference type="SMART" id="SM00382">
    <property type="entry name" value="AAA"/>
    <property type="match status" value="1"/>
</dbReference>
<evidence type="ECO:0000256" key="7">
    <source>
        <dbReference type="ARBA" id="ARBA00023274"/>
    </source>
</evidence>
<dbReference type="Proteomes" id="UP000184035">
    <property type="component" value="Unassembled WGS sequence"/>
</dbReference>
<dbReference type="EMBL" id="FQVM01000006">
    <property type="protein sequence ID" value="SHE61009.1"/>
    <property type="molecule type" value="Genomic_DNA"/>
</dbReference>
<dbReference type="InterPro" id="IPR036891">
    <property type="entry name" value="Signal_recog_part_SRP54_M_sf"/>
</dbReference>
<dbReference type="SMART" id="SM00962">
    <property type="entry name" value="SRP54"/>
    <property type="match status" value="1"/>
</dbReference>
<evidence type="ECO:0000256" key="5">
    <source>
        <dbReference type="ARBA" id="ARBA00023134"/>
    </source>
</evidence>
<sequence>MAFEGLASKLQDTLKKLRGKGKLNEKDIKEAMREVKLALLEADVNYKVVKTFVANVSEKCVGEEVLGSLTPAQQVIKIVNDELTNLMGETESKISYSDNGPTVIMLAGLQGAGKTTMCGKLALHMRKKNKKPLLVACDIYRPAAIKQLQVVGKQIDIPVFSMGDKISAVDIAKAGIANARENGYNMVIIDTAGRLHIDEDLMQELKDVKEAVNPNEILLVVDSMTGQDAVNVAETFNSNLDVSGVILTKLDGDTRGGAALSIREVTGKPIKFIGLGEKMNDIEVFHPDRMASRILGMGDVLSLIEKAQQAIDEDQAKELTSRVMNQEFNFEDYLSAMEQMKKLGPINKLLEMIPGVNTKQLEGIDFEEGEKQLVRVKAIIQSMTLKERRNPQLISGSSSRKRRVAIGSGTTVQEVNKLIKGYEMMKKNMKQFKSLQKNAKKGLFGKLPFMS</sequence>
<evidence type="ECO:0000256" key="6">
    <source>
        <dbReference type="ARBA" id="ARBA00023135"/>
    </source>
</evidence>
<dbReference type="GO" id="GO:0006614">
    <property type="term" value="P:SRP-dependent cotranslational protein targeting to membrane"/>
    <property type="evidence" value="ECO:0007669"/>
    <property type="project" value="InterPro"/>
</dbReference>
<keyword evidence="4 9" id="KW-0694">RNA-binding</keyword>
<dbReference type="FunFam" id="3.40.50.300:FF:000022">
    <property type="entry name" value="Signal recognition particle 54 kDa subunit"/>
    <property type="match status" value="1"/>
</dbReference>
<dbReference type="InterPro" id="IPR004780">
    <property type="entry name" value="SRP"/>
</dbReference>
<evidence type="ECO:0000256" key="3">
    <source>
        <dbReference type="ARBA" id="ARBA00022801"/>
    </source>
</evidence>
<accession>A0A1M4UWH3</accession>
<dbReference type="GO" id="GO:0005525">
    <property type="term" value="F:GTP binding"/>
    <property type="evidence" value="ECO:0007669"/>
    <property type="project" value="UniProtKB-UniRule"/>
</dbReference>
<evidence type="ECO:0000313" key="11">
    <source>
        <dbReference type="EMBL" id="SHE61009.1"/>
    </source>
</evidence>
<dbReference type="SMART" id="SM00963">
    <property type="entry name" value="SRP54_N"/>
    <property type="match status" value="1"/>
</dbReference>
<evidence type="ECO:0000256" key="4">
    <source>
        <dbReference type="ARBA" id="ARBA00022884"/>
    </source>
</evidence>
<dbReference type="Gene3D" id="3.40.50.300">
    <property type="entry name" value="P-loop containing nucleotide triphosphate hydrolases"/>
    <property type="match status" value="1"/>
</dbReference>
<dbReference type="CDD" id="cd18539">
    <property type="entry name" value="SRP_G"/>
    <property type="match status" value="1"/>
</dbReference>
<feature type="binding site" evidence="9">
    <location>
        <begin position="190"/>
        <end position="194"/>
    </location>
    <ligand>
        <name>GTP</name>
        <dbReference type="ChEBI" id="CHEBI:37565"/>
    </ligand>
</feature>
<dbReference type="Gene3D" id="1.20.120.140">
    <property type="entry name" value="Signal recognition particle SRP54, nucleotide-binding domain"/>
    <property type="match status" value="1"/>
</dbReference>
<dbReference type="PROSITE" id="PS00300">
    <property type="entry name" value="SRP54"/>
    <property type="match status" value="1"/>
</dbReference>
<dbReference type="Pfam" id="PF00448">
    <property type="entry name" value="SRP54"/>
    <property type="match status" value="1"/>
</dbReference>
<comment type="subcellular location">
    <subcellularLocation>
        <location evidence="9">Cytoplasm</location>
    </subcellularLocation>
    <text evidence="9">The SRP-RNC complex is targeted to the cytoplasmic membrane.</text>
</comment>
<dbReference type="NCBIfam" id="TIGR00959">
    <property type="entry name" value="ffh"/>
    <property type="match status" value="1"/>
</dbReference>
<evidence type="ECO:0000256" key="2">
    <source>
        <dbReference type="ARBA" id="ARBA00022741"/>
    </source>
</evidence>
<evidence type="ECO:0000259" key="10">
    <source>
        <dbReference type="PROSITE" id="PS00300"/>
    </source>
</evidence>
<proteinExistence type="inferred from homology"/>
<keyword evidence="5 9" id="KW-0342">GTP-binding</keyword>
<reference evidence="11 12" key="1">
    <citation type="submission" date="2016-11" db="EMBL/GenBank/DDBJ databases">
        <authorList>
            <person name="Jaros S."/>
            <person name="Januszkiewicz K."/>
            <person name="Wedrychowicz H."/>
        </authorList>
    </citation>
    <scope>NUCLEOTIDE SEQUENCE [LARGE SCALE GENOMIC DNA]</scope>
    <source>
        <strain evidence="11 12">DSM 2631</strain>
    </source>
</reference>
<dbReference type="RefSeq" id="WP_072893896.1">
    <property type="nucleotide sequence ID" value="NZ_FQVM01000006.1"/>
</dbReference>
<dbReference type="InterPro" id="IPR003593">
    <property type="entry name" value="AAA+_ATPase"/>
</dbReference>
<comment type="function">
    <text evidence="9">Involved in targeting and insertion of nascent membrane proteins into the cytoplasmic membrane. Binds to the hydrophobic signal sequence of the ribosome-nascent chain (RNC) as it emerges from the ribosomes. The SRP-RNC complex is then targeted to the cytoplasmic membrane where it interacts with the SRP receptor FtsY.</text>
</comment>
<evidence type="ECO:0000313" key="12">
    <source>
        <dbReference type="Proteomes" id="UP000184035"/>
    </source>
</evidence>
<dbReference type="InterPro" id="IPR000897">
    <property type="entry name" value="SRP54_GTPase_dom"/>
</dbReference>
<name>A0A1M4UWH3_9CLOT</name>
<comment type="domain">
    <text evidence="9">Composed of three domains: the N-terminal N domain, which is responsible for interactions with the ribosome, the central G domain, which binds GTP, and the C-terminal M domain, which binds the RNA and the signal sequence of the RNC.</text>
</comment>
<dbReference type="InterPro" id="IPR022941">
    <property type="entry name" value="SRP54"/>
</dbReference>
<dbReference type="Pfam" id="PF02881">
    <property type="entry name" value="SRP54_N"/>
    <property type="match status" value="1"/>
</dbReference>
<evidence type="ECO:0000256" key="1">
    <source>
        <dbReference type="ARBA" id="ARBA00005450"/>
    </source>
</evidence>
<feature type="binding site" evidence="9">
    <location>
        <begin position="248"/>
        <end position="251"/>
    </location>
    <ligand>
        <name>GTP</name>
        <dbReference type="ChEBI" id="CHEBI:37565"/>
    </ligand>
</feature>
<dbReference type="InterPro" id="IPR013822">
    <property type="entry name" value="Signal_recog_particl_SRP54_hlx"/>
</dbReference>
<dbReference type="GO" id="GO:0008312">
    <property type="term" value="F:7S RNA binding"/>
    <property type="evidence" value="ECO:0007669"/>
    <property type="project" value="InterPro"/>
</dbReference>
<gene>
    <name evidence="9" type="primary">ffh</name>
    <name evidence="11" type="ORF">SAMN05443638_10633</name>
</gene>
<dbReference type="STRING" id="1533.SAMN05443638_10633"/>
<keyword evidence="9" id="KW-0963">Cytoplasm</keyword>
<feature type="binding site" evidence="9">
    <location>
        <begin position="108"/>
        <end position="115"/>
    </location>
    <ligand>
        <name>GTP</name>
        <dbReference type="ChEBI" id="CHEBI:37565"/>
    </ligand>
</feature>
<dbReference type="EC" id="3.6.5.4" evidence="9"/>
<dbReference type="GO" id="GO:0003924">
    <property type="term" value="F:GTPase activity"/>
    <property type="evidence" value="ECO:0007669"/>
    <property type="project" value="UniProtKB-UniRule"/>
</dbReference>
<dbReference type="InterPro" id="IPR004125">
    <property type="entry name" value="Signal_recog_particle_SRP54_M"/>
</dbReference>
<dbReference type="GO" id="GO:0048500">
    <property type="term" value="C:signal recognition particle"/>
    <property type="evidence" value="ECO:0007669"/>
    <property type="project" value="UniProtKB-UniRule"/>
</dbReference>
<feature type="domain" description="SRP54-type proteins GTP-binding" evidence="10">
    <location>
        <begin position="269"/>
        <end position="282"/>
    </location>
</feature>
<organism evidence="11 12">
    <name type="scientific">Clostridium fallax</name>
    <dbReference type="NCBI Taxonomy" id="1533"/>
    <lineage>
        <taxon>Bacteria</taxon>
        <taxon>Bacillati</taxon>
        <taxon>Bacillota</taxon>
        <taxon>Clostridia</taxon>
        <taxon>Eubacteriales</taxon>
        <taxon>Clostridiaceae</taxon>
        <taxon>Clostridium</taxon>
    </lineage>
</organism>
<dbReference type="OrthoDB" id="9804720at2"/>
<dbReference type="PANTHER" id="PTHR11564">
    <property type="entry name" value="SIGNAL RECOGNITION PARTICLE 54K PROTEIN SRP54"/>
    <property type="match status" value="1"/>
</dbReference>
<dbReference type="SUPFAM" id="SSF47446">
    <property type="entry name" value="Signal peptide-binding domain"/>
    <property type="match status" value="1"/>
</dbReference>
<dbReference type="Pfam" id="PF02978">
    <property type="entry name" value="SRP_SPB"/>
    <property type="match status" value="1"/>
</dbReference>
<keyword evidence="2 9" id="KW-0547">Nucleotide-binding</keyword>
<comment type="subunit">
    <text evidence="9">Part of the signal recognition particle protein translocation system, which is composed of SRP and FtsY.</text>
</comment>
<protein>
    <recommendedName>
        <fullName evidence="9">Signal recognition particle protein</fullName>
        <ecNumber evidence="9">3.6.5.4</ecNumber>
    </recommendedName>
    <alternativeName>
        <fullName evidence="9">Fifty-four homolog</fullName>
    </alternativeName>
</protein>
<dbReference type="PANTHER" id="PTHR11564:SF5">
    <property type="entry name" value="SIGNAL RECOGNITION PARTICLE SUBUNIT SRP54"/>
    <property type="match status" value="1"/>
</dbReference>
<dbReference type="Gene3D" id="1.10.260.30">
    <property type="entry name" value="Signal recognition particle, SRP54 subunit, M-domain"/>
    <property type="match status" value="1"/>
</dbReference>
<dbReference type="SUPFAM" id="SSF52540">
    <property type="entry name" value="P-loop containing nucleoside triphosphate hydrolases"/>
    <property type="match status" value="1"/>
</dbReference>
<evidence type="ECO:0000256" key="8">
    <source>
        <dbReference type="ARBA" id="ARBA00048027"/>
    </source>
</evidence>
<keyword evidence="3 9" id="KW-0378">Hydrolase</keyword>
<dbReference type="InterPro" id="IPR027417">
    <property type="entry name" value="P-loop_NTPase"/>
</dbReference>
<dbReference type="InterPro" id="IPR042101">
    <property type="entry name" value="SRP54_N_sf"/>
</dbReference>
<keyword evidence="7 9" id="KW-0687">Ribonucleoprotein</keyword>
<dbReference type="AlphaFoldDB" id="A0A1M4UWH3"/>